<evidence type="ECO:0000256" key="5">
    <source>
        <dbReference type="ARBA" id="ARBA00023014"/>
    </source>
</evidence>
<dbReference type="FunFam" id="1.10.1060.10:FF:000012">
    <property type="entry name" value="Glycolate oxidase iron-sulfur subunit"/>
    <property type="match status" value="1"/>
</dbReference>
<comment type="function">
    <text evidence="6">Component of a complex that catalyzes the oxidation of glycolate to glyoxylate.</text>
</comment>
<feature type="domain" description="4Fe-4S ferredoxin-type" evidence="7">
    <location>
        <begin position="16"/>
        <end position="47"/>
    </location>
</feature>
<accession>A0A7G5EC69</accession>
<keyword evidence="4 6" id="KW-0408">Iron</keyword>
<keyword evidence="8" id="KW-0560">Oxidoreductase</keyword>
<name>A0A7G5EC69_9BURK</name>
<dbReference type="GO" id="GO:0019154">
    <property type="term" value="F:glycolate dehydrogenase activity"/>
    <property type="evidence" value="ECO:0007669"/>
    <property type="project" value="UniProtKB-EC"/>
</dbReference>
<dbReference type="GO" id="GO:0046872">
    <property type="term" value="F:metal ion binding"/>
    <property type="evidence" value="ECO:0007669"/>
    <property type="project" value="UniProtKB-UniRule"/>
</dbReference>
<evidence type="ECO:0000256" key="2">
    <source>
        <dbReference type="ARBA" id="ARBA00022723"/>
    </source>
</evidence>
<reference evidence="8 9" key="1">
    <citation type="journal article" date="2020" name="G3 (Bethesda)">
        <title>CeMbio - The Caenorhabditis elegans Microbiome Resource.</title>
        <authorList>
            <person name="Dirksen P."/>
            <person name="Assie A."/>
            <person name="Zimmermann J."/>
            <person name="Zhang F."/>
            <person name="Tietje A.M."/>
            <person name="Marsh S.A."/>
            <person name="Felix M.A."/>
            <person name="Shapira M."/>
            <person name="Kaleta C."/>
            <person name="Schulenburg H."/>
            <person name="Samuel B."/>
        </authorList>
    </citation>
    <scope>NUCLEOTIDE SEQUENCE [LARGE SCALE GENOMIC DNA]</scope>
    <source>
        <strain evidence="8 9">BIGb0172</strain>
    </source>
</reference>
<dbReference type="RefSeq" id="WP_182326030.1">
    <property type="nucleotide sequence ID" value="NZ_CP058554.1"/>
</dbReference>
<dbReference type="SUPFAM" id="SSF46548">
    <property type="entry name" value="alpha-helical ferredoxin"/>
    <property type="match status" value="1"/>
</dbReference>
<evidence type="ECO:0000313" key="8">
    <source>
        <dbReference type="EMBL" id="QMV71594.1"/>
    </source>
</evidence>
<evidence type="ECO:0000256" key="6">
    <source>
        <dbReference type="PIRNR" id="PIRNR000139"/>
    </source>
</evidence>
<keyword evidence="2 6" id="KW-0479">Metal-binding</keyword>
<comment type="cofactor">
    <cofactor evidence="6">
        <name>[4Fe-4S] cluster</name>
        <dbReference type="ChEBI" id="CHEBI:49883"/>
    </cofactor>
    <text evidence="6">Binds 2 [4Fe-4S] clusters.</text>
</comment>
<keyword evidence="5 6" id="KW-0411">Iron-sulfur</keyword>
<dbReference type="PIRSF" id="PIRSF000139">
    <property type="entry name" value="Glc_ox_4Fe-4S"/>
    <property type="match status" value="1"/>
</dbReference>
<evidence type="ECO:0000256" key="4">
    <source>
        <dbReference type="ARBA" id="ARBA00023004"/>
    </source>
</evidence>
<dbReference type="PROSITE" id="PS00198">
    <property type="entry name" value="4FE4S_FER_1"/>
    <property type="match status" value="2"/>
</dbReference>
<keyword evidence="9" id="KW-1185">Reference proteome</keyword>
<comment type="catalytic activity">
    <reaction evidence="6">
        <text>(R)-lactate + A = pyruvate + AH2</text>
        <dbReference type="Rhea" id="RHEA:15089"/>
        <dbReference type="ChEBI" id="CHEBI:13193"/>
        <dbReference type="ChEBI" id="CHEBI:15361"/>
        <dbReference type="ChEBI" id="CHEBI:16004"/>
        <dbReference type="ChEBI" id="CHEBI:17499"/>
    </reaction>
</comment>
<dbReference type="InterPro" id="IPR012257">
    <property type="entry name" value="Glc_ox_4Fe-4S"/>
</dbReference>
<evidence type="ECO:0000313" key="9">
    <source>
        <dbReference type="Proteomes" id="UP000515240"/>
    </source>
</evidence>
<keyword evidence="6" id="KW-0813">Transport</keyword>
<dbReference type="Proteomes" id="UP000515240">
    <property type="component" value="Chromosome"/>
</dbReference>
<dbReference type="PANTHER" id="PTHR32479:SF17">
    <property type="entry name" value="GLYCOLATE OXIDASE IRON-SULFUR SUBUNIT"/>
    <property type="match status" value="1"/>
</dbReference>
<sequence length="421" mass="45746">MQTQLAPEFKDTPEGQEAEAILRKCVHCGFCTATCPTYQLLGDELDGPRGRIYLIKQVLEGQQPTRKTQTHLDRCLTCRNCESTCPSGVQYGKLLDIGRHIVDQKVERPTAERLQRWALRKGMVSKAFGPALALGRLARPVLPAAIKAKLVRAPRAGKWPTRAHDRKVLMLAGCVQPVMLPNINAAAARVLDAVGIQTLITPAAACCGAVQQHLSDPQGALAQARANIDAWWPHVESRQVEAIVTTASGCGVMVKDYGHLLRHDPAYAARAAAIGALARDLGELLPDMLPELEQRLHGQLNLPEAPLAYHPPCTLQHGQKLRGGVETSLRRLGFDIRVSRVESHLCCGSAGTYSLLQPEIAHQLRDRKIGTLNQACSDAPPAAILSANIGCITHLQSGTDVPVRHWIEVLDEALAPPQAQR</sequence>
<proteinExistence type="predicted"/>
<dbReference type="InterPro" id="IPR009051">
    <property type="entry name" value="Helical_ferredxn"/>
</dbReference>
<keyword evidence="1 6" id="KW-0004">4Fe-4S</keyword>
<dbReference type="AlphaFoldDB" id="A0A7G5EC69"/>
<dbReference type="InterPro" id="IPR004017">
    <property type="entry name" value="Cys_rich_dom"/>
</dbReference>
<dbReference type="Pfam" id="PF13183">
    <property type="entry name" value="Fer4_8"/>
    <property type="match status" value="1"/>
</dbReference>
<dbReference type="KEGG" id="cpis:HS961_01390"/>
<keyword evidence="6" id="KW-0249">Electron transport</keyword>
<organism evidence="8 9">
    <name type="scientific">Comamonas piscis</name>
    <dbReference type="NCBI Taxonomy" id="1562974"/>
    <lineage>
        <taxon>Bacteria</taxon>
        <taxon>Pseudomonadati</taxon>
        <taxon>Pseudomonadota</taxon>
        <taxon>Betaproteobacteria</taxon>
        <taxon>Burkholderiales</taxon>
        <taxon>Comamonadaceae</taxon>
        <taxon>Comamonas</taxon>
    </lineage>
</organism>
<dbReference type="GO" id="GO:0051539">
    <property type="term" value="F:4 iron, 4 sulfur cluster binding"/>
    <property type="evidence" value="ECO:0007669"/>
    <property type="project" value="UniProtKB-UniRule"/>
</dbReference>
<evidence type="ECO:0000256" key="3">
    <source>
        <dbReference type="ARBA" id="ARBA00022737"/>
    </source>
</evidence>
<gene>
    <name evidence="8" type="primary">glcF</name>
    <name evidence="8" type="ORF">HS961_01390</name>
</gene>
<dbReference type="Pfam" id="PF02754">
    <property type="entry name" value="CCG"/>
    <property type="match status" value="2"/>
</dbReference>
<dbReference type="NCBIfam" id="NF008434">
    <property type="entry name" value="PRK11274.1"/>
    <property type="match status" value="1"/>
</dbReference>
<dbReference type="PANTHER" id="PTHR32479">
    <property type="entry name" value="GLYCOLATE OXIDASE IRON-SULFUR SUBUNIT"/>
    <property type="match status" value="1"/>
</dbReference>
<evidence type="ECO:0000256" key="1">
    <source>
        <dbReference type="ARBA" id="ARBA00022485"/>
    </source>
</evidence>
<protein>
    <recommendedName>
        <fullName evidence="6">Glycolate oxidase iron-sulfur subunit</fullName>
        <ecNumber evidence="6">1.1.99.14</ecNumber>
    </recommendedName>
</protein>
<keyword evidence="3" id="KW-0677">Repeat</keyword>
<dbReference type="InterPro" id="IPR017896">
    <property type="entry name" value="4Fe4S_Fe-S-bd"/>
</dbReference>
<dbReference type="InterPro" id="IPR017900">
    <property type="entry name" value="4Fe4S_Fe_S_CS"/>
</dbReference>
<feature type="domain" description="4Fe-4S ferredoxin-type" evidence="7">
    <location>
        <begin position="66"/>
        <end position="89"/>
    </location>
</feature>
<dbReference type="Gene3D" id="1.10.1060.10">
    <property type="entry name" value="Alpha-helical ferredoxin"/>
    <property type="match status" value="1"/>
</dbReference>
<dbReference type="EMBL" id="CP058554">
    <property type="protein sequence ID" value="QMV71594.1"/>
    <property type="molecule type" value="Genomic_DNA"/>
</dbReference>
<dbReference type="PROSITE" id="PS51379">
    <property type="entry name" value="4FE4S_FER_2"/>
    <property type="match status" value="2"/>
</dbReference>
<dbReference type="EC" id="1.1.99.14" evidence="6"/>
<evidence type="ECO:0000259" key="7">
    <source>
        <dbReference type="PROSITE" id="PS51379"/>
    </source>
</evidence>
<comment type="catalytic activity">
    <reaction evidence="6">
        <text>glycolate + A = glyoxylate + AH2</text>
        <dbReference type="Rhea" id="RHEA:21264"/>
        <dbReference type="ChEBI" id="CHEBI:13193"/>
        <dbReference type="ChEBI" id="CHEBI:17499"/>
        <dbReference type="ChEBI" id="CHEBI:29805"/>
        <dbReference type="ChEBI" id="CHEBI:36655"/>
        <dbReference type="EC" id="1.1.99.14"/>
    </reaction>
</comment>